<dbReference type="EMBL" id="KV700118">
    <property type="protein sequence ID" value="OCF46258.1"/>
    <property type="molecule type" value="Genomic_DNA"/>
</dbReference>
<dbReference type="GO" id="GO:0003824">
    <property type="term" value="F:catalytic activity"/>
    <property type="evidence" value="ECO:0007669"/>
    <property type="project" value="InterPro"/>
</dbReference>
<dbReference type="Proteomes" id="UP000094020">
    <property type="component" value="Chromosome 5"/>
</dbReference>
<dbReference type="InterPro" id="IPR023631">
    <property type="entry name" value="Amidase_dom"/>
</dbReference>
<organism evidence="3">
    <name type="scientific">Kwoniella pini CBS 10737</name>
    <dbReference type="NCBI Taxonomy" id="1296096"/>
    <lineage>
        <taxon>Eukaryota</taxon>
        <taxon>Fungi</taxon>
        <taxon>Dikarya</taxon>
        <taxon>Basidiomycota</taxon>
        <taxon>Agaricomycotina</taxon>
        <taxon>Tremellomycetes</taxon>
        <taxon>Tremellales</taxon>
        <taxon>Cryptococcaceae</taxon>
        <taxon>Kwoniella</taxon>
    </lineage>
</organism>
<dbReference type="SUPFAM" id="SSF75304">
    <property type="entry name" value="Amidase signature (AS) enzymes"/>
    <property type="match status" value="1"/>
</dbReference>
<evidence type="ECO:0000313" key="5">
    <source>
        <dbReference type="Proteomes" id="UP000094020"/>
    </source>
</evidence>
<accession>A0A1B9HSM9</accession>
<dbReference type="STRING" id="1296096.A0A1B9HSM9"/>
<dbReference type="RefSeq" id="XP_019007477.1">
    <property type="nucleotide sequence ID" value="XM_019159425.1"/>
</dbReference>
<evidence type="ECO:0000313" key="4">
    <source>
        <dbReference type="EMBL" id="WWC69843.1"/>
    </source>
</evidence>
<feature type="domain" description="Amidase" evidence="2">
    <location>
        <begin position="29"/>
        <end position="424"/>
    </location>
</feature>
<dbReference type="KEGG" id="kpin:30176104"/>
<dbReference type="PANTHER" id="PTHR11895">
    <property type="entry name" value="TRANSAMIDASE"/>
    <property type="match status" value="1"/>
</dbReference>
<evidence type="ECO:0000259" key="2">
    <source>
        <dbReference type="Pfam" id="PF01425"/>
    </source>
</evidence>
<dbReference type="Gene3D" id="3.90.1300.10">
    <property type="entry name" value="Amidase signature (AS) domain"/>
    <property type="match status" value="1"/>
</dbReference>
<dbReference type="Pfam" id="PF01425">
    <property type="entry name" value="Amidase"/>
    <property type="match status" value="1"/>
</dbReference>
<keyword evidence="5" id="KW-1185">Reference proteome</keyword>
<dbReference type="AlphaFoldDB" id="A0A1B9HSM9"/>
<name>A0A1B9HSM9_9TREE</name>
<protein>
    <recommendedName>
        <fullName evidence="2">Amidase domain-containing protein</fullName>
    </recommendedName>
</protein>
<evidence type="ECO:0000313" key="3">
    <source>
        <dbReference type="EMBL" id="OCF46258.1"/>
    </source>
</evidence>
<dbReference type="InterPro" id="IPR036928">
    <property type="entry name" value="AS_sf"/>
</dbReference>
<dbReference type="EMBL" id="CP144523">
    <property type="protein sequence ID" value="WWC69843.1"/>
    <property type="molecule type" value="Genomic_DNA"/>
</dbReference>
<evidence type="ECO:0000256" key="1">
    <source>
        <dbReference type="SAM" id="MobiDB-lite"/>
    </source>
</evidence>
<gene>
    <name evidence="3" type="ORF">I206_07735</name>
    <name evidence="4" type="ORF">I206_103786</name>
</gene>
<reference evidence="3" key="3">
    <citation type="submission" date="2016-07" db="EMBL/GenBank/DDBJ databases">
        <title>Evolution of pathogenesis and genome organization in the Tremellales.</title>
        <authorList>
            <person name="Cuomo C."/>
            <person name="Litvintseva A."/>
            <person name="Heitman J."/>
            <person name="Chen Y."/>
            <person name="Sun S."/>
            <person name="Springer D."/>
            <person name="Dromer F."/>
            <person name="Young S."/>
            <person name="Zeng Q."/>
            <person name="Chapman S."/>
            <person name="Gujja S."/>
            <person name="Saif S."/>
            <person name="Birren B."/>
        </authorList>
    </citation>
    <scope>NUCLEOTIDE SEQUENCE</scope>
    <source>
        <strain evidence="3">CBS 10737</strain>
    </source>
</reference>
<sequence length="441" mass="48173">MTQDLCKLSASEIVKLTRSGELKVEDYAKALIARVKERDPIVHAWAYFNPDIILESARKLDATPAEKRGPLHGVAVGIKDVIYTKDMPTQQYSPIYKDDHPELDAAVVLALRAMGALIFGKTHTTEFATCQKGPPTCNPHDPTRTAGGSSSGSGAAVGDFQVPLALGTQTGGSTIRPASYNGIYALKPTWNAISREGLKMYSVTCDTVGLYSRSIDDLELLCGLFNLVDDVAPPLEPLKLSGAKFGFVKTHVWPKAELALIKLWEEAKKYLVDAGAEVEEVDLPEIFNNLGIWHRNILHMEGYSSFLGDYLQSPELLDPWVTKHAANKGKTTRKEQLESLDEIAKLRPVIDSIASKYTCLVTPSVTGEAPVLEEPLRFTGDASFNLMWTVLHLPVLNVPGFKGPNGMPIGLSLVGPRYHEQALLRTSHAVADVFAQGGWNL</sequence>
<dbReference type="OrthoDB" id="5423360at2759"/>
<dbReference type="PANTHER" id="PTHR11895:SF7">
    <property type="entry name" value="GLUTAMYL-TRNA(GLN) AMIDOTRANSFERASE SUBUNIT A, MITOCHONDRIAL"/>
    <property type="match status" value="1"/>
</dbReference>
<reference evidence="3" key="1">
    <citation type="submission" date="2013-07" db="EMBL/GenBank/DDBJ databases">
        <title>The Genome Sequence of Cryptococcus pinus CBS10737.</title>
        <authorList>
            <consortium name="The Broad Institute Genome Sequencing Platform"/>
            <person name="Cuomo C."/>
            <person name="Litvintseva A."/>
            <person name="Chen Y."/>
            <person name="Heitman J."/>
            <person name="Sun S."/>
            <person name="Springer D."/>
            <person name="Dromer F."/>
            <person name="Young S.K."/>
            <person name="Zeng Q."/>
            <person name="Gargeya S."/>
            <person name="Fitzgerald M."/>
            <person name="Abouelleil A."/>
            <person name="Alvarado L."/>
            <person name="Berlin A.M."/>
            <person name="Chapman S.B."/>
            <person name="Dewar J."/>
            <person name="Goldberg J."/>
            <person name="Griggs A."/>
            <person name="Gujja S."/>
            <person name="Hansen M."/>
            <person name="Howarth C."/>
            <person name="Imamovic A."/>
            <person name="Larimer J."/>
            <person name="McCowan C."/>
            <person name="Murphy C."/>
            <person name="Pearson M."/>
            <person name="Priest M."/>
            <person name="Roberts A."/>
            <person name="Saif S."/>
            <person name="Shea T."/>
            <person name="Sykes S."/>
            <person name="Wortman J."/>
            <person name="Nusbaum C."/>
            <person name="Birren B."/>
        </authorList>
    </citation>
    <scope>NUCLEOTIDE SEQUENCE [LARGE SCALE GENOMIC DNA]</scope>
    <source>
        <strain evidence="3">CBS 10737</strain>
    </source>
</reference>
<reference evidence="4" key="4">
    <citation type="submission" date="2024-02" db="EMBL/GenBank/DDBJ databases">
        <title>Comparative genomics of Cryptococcus and Kwoniella reveals pathogenesis evolution and contrasting modes of karyotype evolution via chromosome fusion or intercentromeric recombination.</title>
        <authorList>
            <person name="Coelho M.A."/>
            <person name="David-Palma M."/>
            <person name="Shea T."/>
            <person name="Bowers K."/>
            <person name="McGinley-Smith S."/>
            <person name="Mohammad A.W."/>
            <person name="Gnirke A."/>
            <person name="Yurkov A.M."/>
            <person name="Nowrousian M."/>
            <person name="Sun S."/>
            <person name="Cuomo C.A."/>
            <person name="Heitman J."/>
        </authorList>
    </citation>
    <scope>NUCLEOTIDE SEQUENCE</scope>
    <source>
        <strain evidence="4">CBS 10737</strain>
    </source>
</reference>
<dbReference type="GeneID" id="30176104"/>
<feature type="region of interest" description="Disordered" evidence="1">
    <location>
        <begin position="133"/>
        <end position="153"/>
    </location>
</feature>
<reference evidence="4" key="2">
    <citation type="submission" date="2013-07" db="EMBL/GenBank/DDBJ databases">
        <authorList>
            <consortium name="The Broad Institute Genome Sequencing Platform"/>
            <person name="Cuomo C."/>
            <person name="Litvintseva A."/>
            <person name="Chen Y."/>
            <person name="Heitman J."/>
            <person name="Sun S."/>
            <person name="Springer D."/>
            <person name="Dromer F."/>
            <person name="Young S.K."/>
            <person name="Zeng Q."/>
            <person name="Gargeya S."/>
            <person name="Fitzgerald M."/>
            <person name="Abouelleil A."/>
            <person name="Alvarado L."/>
            <person name="Berlin A.M."/>
            <person name="Chapman S.B."/>
            <person name="Dewar J."/>
            <person name="Goldberg J."/>
            <person name="Griggs A."/>
            <person name="Gujja S."/>
            <person name="Hansen M."/>
            <person name="Howarth C."/>
            <person name="Imamovic A."/>
            <person name="Larimer J."/>
            <person name="McCowan C."/>
            <person name="Murphy C."/>
            <person name="Pearson M."/>
            <person name="Priest M."/>
            <person name="Roberts A."/>
            <person name="Saif S."/>
            <person name="Shea T."/>
            <person name="Sykes S."/>
            <person name="Wortman J."/>
            <person name="Nusbaum C."/>
            <person name="Birren B."/>
        </authorList>
    </citation>
    <scope>NUCLEOTIDE SEQUENCE</scope>
    <source>
        <strain evidence="4">CBS 10737</strain>
    </source>
</reference>
<dbReference type="InterPro" id="IPR000120">
    <property type="entry name" value="Amidase"/>
</dbReference>
<proteinExistence type="predicted"/>